<dbReference type="Pfam" id="PF25003">
    <property type="entry name" value="DUF7781"/>
    <property type="match status" value="1"/>
</dbReference>
<reference evidence="3 4" key="1">
    <citation type="submission" date="2023-10" db="EMBL/GenBank/DDBJ databases">
        <title>Chromosome-scale genome assembly provides insights into flower coloration mechanisms of Canna indica.</title>
        <authorList>
            <person name="Li C."/>
        </authorList>
    </citation>
    <scope>NUCLEOTIDE SEQUENCE [LARGE SCALE GENOMIC DNA]</scope>
    <source>
        <tissue evidence="3">Flower</tissue>
    </source>
</reference>
<dbReference type="PANTHER" id="PTHR35710">
    <property type="entry name" value="OBP3-RESPONSIVE PROTEIN 4 (ORG4)"/>
    <property type="match status" value="1"/>
</dbReference>
<gene>
    <name evidence="3" type="ORF">Cni_G22454</name>
</gene>
<feature type="compositionally biased region" description="Low complexity" evidence="1">
    <location>
        <begin position="201"/>
        <end position="212"/>
    </location>
</feature>
<name>A0AAQ3QLM9_9LILI</name>
<dbReference type="InterPro" id="IPR056683">
    <property type="entry name" value="DUF7781"/>
</dbReference>
<accession>A0AAQ3QLM9</accession>
<evidence type="ECO:0000259" key="2">
    <source>
        <dbReference type="Pfam" id="PF25003"/>
    </source>
</evidence>
<feature type="region of interest" description="Disordered" evidence="1">
    <location>
        <begin position="195"/>
        <end position="269"/>
    </location>
</feature>
<evidence type="ECO:0000313" key="4">
    <source>
        <dbReference type="Proteomes" id="UP001327560"/>
    </source>
</evidence>
<evidence type="ECO:0000313" key="3">
    <source>
        <dbReference type="EMBL" id="WOL13681.1"/>
    </source>
</evidence>
<dbReference type="AlphaFoldDB" id="A0AAQ3QLM9"/>
<sequence length="302" mass="33606">MAVEVEKCQVVVRERNERERERERERESPVGVGGRGEAKMSARWSPAAWGATRRGFELYNFPANEYQAKFVLKPISSDRRWKFIYEPLHGDIRLLSKKIPLTKYLNLQVGIGHSFHLNATGWKWKLSTCLGGDGVSQIRNKTSIGLCQGVDLRIGWRAEYILPEIHGFGTRTSPCPGQDFHPFWCTEKFLGTPKSGGGQGLQLSKLPLPSTEPGHHRRTGRGGRGEGGRVAGMIAGGREDRPTWVGAKQRKAALGREEATGSDAEGAGKRSTLCQPFLVLQHILDQENESNKMNFEGKDKQG</sequence>
<feature type="region of interest" description="Disordered" evidence="1">
    <location>
        <begin position="14"/>
        <end position="37"/>
    </location>
</feature>
<feature type="compositionally biased region" description="Basic and acidic residues" evidence="1">
    <location>
        <begin position="14"/>
        <end position="28"/>
    </location>
</feature>
<dbReference type="Proteomes" id="UP001327560">
    <property type="component" value="Chromosome 7"/>
</dbReference>
<dbReference type="PANTHER" id="PTHR35710:SF1">
    <property type="entry name" value="OBP3-RESPONSIVE PROTEIN 4 (ORG4)"/>
    <property type="match status" value="1"/>
</dbReference>
<protein>
    <recommendedName>
        <fullName evidence="2">DUF7781 domain-containing protein</fullName>
    </recommendedName>
</protein>
<dbReference type="EMBL" id="CP136896">
    <property type="protein sequence ID" value="WOL13681.1"/>
    <property type="molecule type" value="Genomic_DNA"/>
</dbReference>
<evidence type="ECO:0000256" key="1">
    <source>
        <dbReference type="SAM" id="MobiDB-lite"/>
    </source>
</evidence>
<keyword evidence="4" id="KW-1185">Reference proteome</keyword>
<feature type="domain" description="DUF7781" evidence="2">
    <location>
        <begin position="56"/>
        <end position="169"/>
    </location>
</feature>
<organism evidence="3 4">
    <name type="scientific">Canna indica</name>
    <name type="common">Indian-shot</name>
    <dbReference type="NCBI Taxonomy" id="4628"/>
    <lineage>
        <taxon>Eukaryota</taxon>
        <taxon>Viridiplantae</taxon>
        <taxon>Streptophyta</taxon>
        <taxon>Embryophyta</taxon>
        <taxon>Tracheophyta</taxon>
        <taxon>Spermatophyta</taxon>
        <taxon>Magnoliopsida</taxon>
        <taxon>Liliopsida</taxon>
        <taxon>Zingiberales</taxon>
        <taxon>Cannaceae</taxon>
        <taxon>Canna</taxon>
    </lineage>
</organism>
<proteinExistence type="predicted"/>